<dbReference type="GO" id="GO:0016747">
    <property type="term" value="F:acyltransferase activity, transferring groups other than amino-acyl groups"/>
    <property type="evidence" value="ECO:0007669"/>
    <property type="project" value="InterPro"/>
</dbReference>
<dbReference type="SUPFAM" id="SSF55729">
    <property type="entry name" value="Acyl-CoA N-acyltransferases (Nat)"/>
    <property type="match status" value="1"/>
</dbReference>
<sequence>MTSFEKFHPVLTAHLTLDWLTQTPVKSIDDLFSKPAVTTAKAEKMPSQILDTVKEINHIMRRVMNDKELTWGITDSNSDAFVGIISLRGFEEATPSGSIEFIIDQDHREYLAEVVERAIRFSQDHFEFNQLSITFNDVSSQTAKELSGIGFVGDGEQRFTIQL</sequence>
<dbReference type="Proteomes" id="UP000295181">
    <property type="component" value="Unassembled WGS sequence"/>
</dbReference>
<dbReference type="GeneID" id="72460701"/>
<evidence type="ECO:0000313" key="3">
    <source>
        <dbReference type="Proteomes" id="UP000295181"/>
    </source>
</evidence>
<dbReference type="InterPro" id="IPR000182">
    <property type="entry name" value="GNAT_dom"/>
</dbReference>
<dbReference type="Pfam" id="PF13302">
    <property type="entry name" value="Acetyltransf_3"/>
    <property type="match status" value="1"/>
</dbReference>
<comment type="caution">
    <text evidence="2">The sequence shown here is derived from an EMBL/GenBank/DDBJ whole genome shotgun (WGS) entry which is preliminary data.</text>
</comment>
<dbReference type="RefSeq" id="WP_056938648.1">
    <property type="nucleotide sequence ID" value="NZ_AZDM01000002.1"/>
</dbReference>
<name>A0A4R5NQZ4_LENBU</name>
<reference evidence="2 3" key="1">
    <citation type="journal article" date="2019" name="Appl. Microbiol. Biotechnol.">
        <title>Uncovering carbohydrate metabolism through a genotype-phenotype association study of 56 lactic acid bacteria genomes.</title>
        <authorList>
            <person name="Buron-Moles G."/>
            <person name="Chailyan A."/>
            <person name="Dolejs I."/>
            <person name="Forster J."/>
            <person name="Miks M.H."/>
        </authorList>
    </citation>
    <scope>NUCLEOTIDE SEQUENCE [LARGE SCALE GENOMIC DNA]</scope>
    <source>
        <strain evidence="2 3">ATCC 4005</strain>
    </source>
</reference>
<evidence type="ECO:0000259" key="1">
    <source>
        <dbReference type="Pfam" id="PF13302"/>
    </source>
</evidence>
<dbReference type="AlphaFoldDB" id="A0A4R5NQZ4"/>
<dbReference type="Gene3D" id="3.40.630.30">
    <property type="match status" value="1"/>
</dbReference>
<organism evidence="2 3">
    <name type="scientific">Lentilactobacillus buchneri DSM 20057</name>
    <dbReference type="NCBI Taxonomy" id="1423728"/>
    <lineage>
        <taxon>Bacteria</taxon>
        <taxon>Bacillati</taxon>
        <taxon>Bacillota</taxon>
        <taxon>Bacilli</taxon>
        <taxon>Lactobacillales</taxon>
        <taxon>Lactobacillaceae</taxon>
        <taxon>Lentilactobacillus</taxon>
    </lineage>
</organism>
<dbReference type="EMBL" id="PUFP01000029">
    <property type="protein sequence ID" value="TDG79282.1"/>
    <property type="molecule type" value="Genomic_DNA"/>
</dbReference>
<gene>
    <name evidence="2" type="ORF">C5L32_001513</name>
</gene>
<protein>
    <recommendedName>
        <fullName evidence="1">N-acetyltransferase domain-containing protein</fullName>
    </recommendedName>
</protein>
<accession>A0A4R5NQZ4</accession>
<dbReference type="InterPro" id="IPR016181">
    <property type="entry name" value="Acyl_CoA_acyltransferase"/>
</dbReference>
<evidence type="ECO:0000313" key="2">
    <source>
        <dbReference type="EMBL" id="TDG79282.1"/>
    </source>
</evidence>
<proteinExistence type="predicted"/>
<feature type="domain" description="N-acetyltransferase" evidence="1">
    <location>
        <begin position="16"/>
        <end position="136"/>
    </location>
</feature>